<feature type="signal peptide" evidence="2">
    <location>
        <begin position="1"/>
        <end position="30"/>
    </location>
</feature>
<dbReference type="RefSeq" id="WP_207351931.1">
    <property type="nucleotide sequence ID" value="NZ_JAFMPY010000020.1"/>
</dbReference>
<keyword evidence="4" id="KW-1185">Reference proteome</keyword>
<dbReference type="EMBL" id="JAFMPY010000020">
    <property type="protein sequence ID" value="MBO0905288.1"/>
    <property type="molecule type" value="Genomic_DNA"/>
</dbReference>
<reference evidence="3 4" key="1">
    <citation type="submission" date="2021-03" db="EMBL/GenBank/DDBJ databases">
        <title>Whole genome sequence of Jiella sp. MQZ13P-4.</title>
        <authorList>
            <person name="Tuo L."/>
        </authorList>
    </citation>
    <scope>NUCLEOTIDE SEQUENCE [LARGE SCALE GENOMIC DNA]</scope>
    <source>
        <strain evidence="3 4">MQZ13P-4</strain>
    </source>
</reference>
<accession>A0ABS3J8M5</accession>
<feature type="chain" id="PRO_5046228674" evidence="2">
    <location>
        <begin position="31"/>
        <end position="331"/>
    </location>
</feature>
<evidence type="ECO:0000256" key="1">
    <source>
        <dbReference type="SAM" id="MobiDB-lite"/>
    </source>
</evidence>
<keyword evidence="2" id="KW-0732">Signal</keyword>
<dbReference type="Proteomes" id="UP000664288">
    <property type="component" value="Unassembled WGS sequence"/>
</dbReference>
<sequence length="331" mass="35135">MRPSRRPALRPALRYALAGLSLLAAEGASAFSQFEGDSGKYSGSRDGILAVPLPPLPGTERERAGPYLPSDKPAGKARQQDDRHRGTPSGGTGGDVEGTDAGEVPISPEDEKESGGKSGRPAATPRPIEEGAPSAPVRYQADPPPPGRDGTGPRVGRPSLGDESAAGADAAAAVPLAAEIGHGEEKLPGPVREIRRKLMEVARSGDIERLRPLIETGDEGTVFSFADTPEDPIAFLKQISGDGQGIEPLAIMLDLLESGYARVEPDTPDEIYVWPYFTQVDITKLTKPQLVELFQIVTAGDYQSMTDFGAYNFYRIGITPDGKLQFFVAGD</sequence>
<proteinExistence type="predicted"/>
<evidence type="ECO:0000313" key="3">
    <source>
        <dbReference type="EMBL" id="MBO0905288.1"/>
    </source>
</evidence>
<evidence type="ECO:0000313" key="4">
    <source>
        <dbReference type="Proteomes" id="UP000664288"/>
    </source>
</evidence>
<name>A0ABS3J8M5_9HYPH</name>
<protein>
    <submittedName>
        <fullName evidence="3">Uncharacterized protein</fullName>
    </submittedName>
</protein>
<feature type="region of interest" description="Disordered" evidence="1">
    <location>
        <begin position="33"/>
        <end position="170"/>
    </location>
</feature>
<organism evidence="3 4">
    <name type="scientific">Jiella sonneratiae</name>
    <dbReference type="NCBI Taxonomy" id="2816856"/>
    <lineage>
        <taxon>Bacteria</taxon>
        <taxon>Pseudomonadati</taxon>
        <taxon>Pseudomonadota</taxon>
        <taxon>Alphaproteobacteria</taxon>
        <taxon>Hyphomicrobiales</taxon>
        <taxon>Aurantimonadaceae</taxon>
        <taxon>Jiella</taxon>
    </lineage>
</organism>
<comment type="caution">
    <text evidence="3">The sequence shown here is derived from an EMBL/GenBank/DDBJ whole genome shotgun (WGS) entry which is preliminary data.</text>
</comment>
<evidence type="ECO:0000256" key="2">
    <source>
        <dbReference type="SAM" id="SignalP"/>
    </source>
</evidence>
<gene>
    <name evidence="3" type="ORF">J1C47_16715</name>
</gene>